<feature type="compositionally biased region" description="Low complexity" evidence="1">
    <location>
        <begin position="232"/>
        <end position="256"/>
    </location>
</feature>
<dbReference type="Proteomes" id="UP001189429">
    <property type="component" value="Unassembled WGS sequence"/>
</dbReference>
<evidence type="ECO:0000313" key="3">
    <source>
        <dbReference type="EMBL" id="CAK0806121.1"/>
    </source>
</evidence>
<accession>A0ABN9QJA3</accession>
<feature type="region of interest" description="Disordered" evidence="1">
    <location>
        <begin position="1"/>
        <end position="304"/>
    </location>
</feature>
<evidence type="ECO:0000313" key="4">
    <source>
        <dbReference type="Proteomes" id="UP001189429"/>
    </source>
</evidence>
<gene>
    <name evidence="3" type="ORF">PCOR1329_LOCUS12469</name>
</gene>
<name>A0ABN9QJA3_9DINO</name>
<sequence length="886" mass="94784">MAAGGAAATSAAAPPRSQSAELQAPSLPMPIGRRPLAGSARTARLCRSGHRPSTAGSGAQQAEGGRAAAPPPTPSLGTPPAAPPPPQSALGLHTSALGADASREQRWEAFQSQLHRRRPRPTSAPAGAAPGWGPRLGGESTEAQPSRAQRHPCTSAPATPRAGAPPRPRSAAPAGPAALPRQTSPTPAEGQAASPRQPAPTPAERRPLPAPQGGGRTAAPTCRGGQLGEGQASAPSAPARPATAGRAPARPTEAAPLGLRLPKEYARRSRPTTARRGCSKHANVGRPRPRSPPASARGGAGPAAEALLSACSSRMPGHLAEAARTGCKLDVDPQASLRPLVGSSRGCAAELHLREWLSWMGGSETAAADGGHQLALASTSQDLLSPRKPSPGGPGCAGQASSTAGGEEGLRHGPRDGTAARFGQASGPGPGPRKVARLSFLGNGHAAGALARKGHQGQRRATISSPRENVESRDDAYTSISKIAGTRAMEMLRGEPNRTLAPKTMRFKALAEVVEAAMASHRAGQLGNTVLAKRGSHSRRNSIGAPKRRNSTDARLLAPRIEEDALGNLVVRRRASDVRTFLEDPDELFDQFQHDKEMHRDKLQMALERAGVLCVRREWIDEIFEGITKYTVLDREEFEDFVERYQSRVYQEYETAFANCDFKNSRQVPVTSFSNILAFLGVTVTDAVIKDTAKEVDQGNLGQIDMQQLEQFMAMLCLQQGFSKREYTRIMNAFSHFDLDRSSSLDTSEIAEILSYLNYAILPDNIANIVKEMGAEEDSQLSRSEFLVFMRKVREFEVTKISECLARPDAPTSKLELLQFAMRSLNYVADLDVIWRWQKRLGYACLAMRTRILIGARPRLFPRHLQPEADPQDLPMAQPPSSKAMA</sequence>
<feature type="compositionally biased region" description="Low complexity" evidence="1">
    <location>
        <begin position="121"/>
        <end position="133"/>
    </location>
</feature>
<proteinExistence type="predicted"/>
<feature type="region of interest" description="Disordered" evidence="1">
    <location>
        <begin position="448"/>
        <end position="474"/>
    </location>
</feature>
<feature type="compositionally biased region" description="Low complexity" evidence="1">
    <location>
        <begin position="169"/>
        <end position="178"/>
    </location>
</feature>
<feature type="region of interest" description="Disordered" evidence="1">
    <location>
        <begin position="380"/>
        <end position="435"/>
    </location>
</feature>
<feature type="compositionally biased region" description="Low complexity" evidence="1">
    <location>
        <begin position="1"/>
        <end position="13"/>
    </location>
</feature>
<evidence type="ECO:0000256" key="1">
    <source>
        <dbReference type="SAM" id="MobiDB-lite"/>
    </source>
</evidence>
<evidence type="ECO:0000259" key="2">
    <source>
        <dbReference type="PROSITE" id="PS50222"/>
    </source>
</evidence>
<dbReference type="InterPro" id="IPR002048">
    <property type="entry name" value="EF_hand_dom"/>
</dbReference>
<comment type="caution">
    <text evidence="3">The sequence shown here is derived from an EMBL/GenBank/DDBJ whole genome shotgun (WGS) entry which is preliminary data.</text>
</comment>
<dbReference type="PROSITE" id="PS50222">
    <property type="entry name" value="EF_HAND_2"/>
    <property type="match status" value="2"/>
</dbReference>
<dbReference type="SUPFAM" id="SSF47473">
    <property type="entry name" value="EF-hand"/>
    <property type="match status" value="1"/>
</dbReference>
<protein>
    <recommendedName>
        <fullName evidence="2">EF-hand domain-containing protein</fullName>
    </recommendedName>
</protein>
<dbReference type="Gene3D" id="1.10.238.10">
    <property type="entry name" value="EF-hand"/>
    <property type="match status" value="2"/>
</dbReference>
<dbReference type="InterPro" id="IPR011992">
    <property type="entry name" value="EF-hand-dom_pair"/>
</dbReference>
<organism evidence="3 4">
    <name type="scientific">Prorocentrum cordatum</name>
    <dbReference type="NCBI Taxonomy" id="2364126"/>
    <lineage>
        <taxon>Eukaryota</taxon>
        <taxon>Sar</taxon>
        <taxon>Alveolata</taxon>
        <taxon>Dinophyceae</taxon>
        <taxon>Prorocentrales</taxon>
        <taxon>Prorocentraceae</taxon>
        <taxon>Prorocentrum</taxon>
    </lineage>
</organism>
<feature type="region of interest" description="Disordered" evidence="1">
    <location>
        <begin position="864"/>
        <end position="886"/>
    </location>
</feature>
<feature type="domain" description="EF-hand" evidence="2">
    <location>
        <begin position="684"/>
        <end position="719"/>
    </location>
</feature>
<keyword evidence="4" id="KW-1185">Reference proteome</keyword>
<dbReference type="EMBL" id="CAUYUJ010003645">
    <property type="protein sequence ID" value="CAK0806121.1"/>
    <property type="molecule type" value="Genomic_DNA"/>
</dbReference>
<reference evidence="3" key="1">
    <citation type="submission" date="2023-10" db="EMBL/GenBank/DDBJ databases">
        <authorList>
            <person name="Chen Y."/>
            <person name="Shah S."/>
            <person name="Dougan E. K."/>
            <person name="Thang M."/>
            <person name="Chan C."/>
        </authorList>
    </citation>
    <scope>NUCLEOTIDE SEQUENCE [LARGE SCALE GENOMIC DNA]</scope>
</reference>
<feature type="domain" description="EF-hand" evidence="2">
    <location>
        <begin position="725"/>
        <end position="760"/>
    </location>
</feature>
<feature type="compositionally biased region" description="Low complexity" evidence="1">
    <location>
        <begin position="53"/>
        <end position="68"/>
    </location>
</feature>